<feature type="transmembrane region" description="Helical" evidence="6">
    <location>
        <begin position="219"/>
        <end position="241"/>
    </location>
</feature>
<gene>
    <name evidence="8" type="ORF">DL546_007648</name>
</gene>
<dbReference type="PANTHER" id="PTHR23501:SF6">
    <property type="entry name" value="MULTIDRUG TRANSPORTER, PUTATIVE (AFU_ORTHOLOGUE AFUA_3G14560)-RELATED"/>
    <property type="match status" value="1"/>
</dbReference>
<evidence type="ECO:0000259" key="7">
    <source>
        <dbReference type="PROSITE" id="PS50850"/>
    </source>
</evidence>
<feature type="transmembrane region" description="Helical" evidence="6">
    <location>
        <begin position="358"/>
        <end position="381"/>
    </location>
</feature>
<dbReference type="GO" id="GO:0015174">
    <property type="term" value="F:basic amino acid transmembrane transporter activity"/>
    <property type="evidence" value="ECO:0007669"/>
    <property type="project" value="TreeGrafter"/>
</dbReference>
<protein>
    <recommendedName>
        <fullName evidence="7">Major facilitator superfamily (MFS) profile domain-containing protein</fullName>
    </recommendedName>
</protein>
<feature type="transmembrane region" description="Helical" evidence="6">
    <location>
        <begin position="287"/>
        <end position="308"/>
    </location>
</feature>
<feature type="transmembrane region" description="Helical" evidence="6">
    <location>
        <begin position="103"/>
        <end position="122"/>
    </location>
</feature>
<keyword evidence="9" id="KW-1185">Reference proteome</keyword>
<evidence type="ECO:0000256" key="5">
    <source>
        <dbReference type="SAM" id="MobiDB-lite"/>
    </source>
</evidence>
<dbReference type="Proteomes" id="UP000275385">
    <property type="component" value="Unassembled WGS sequence"/>
</dbReference>
<feature type="transmembrane region" description="Helical" evidence="6">
    <location>
        <begin position="262"/>
        <end position="281"/>
    </location>
</feature>
<keyword evidence="2 6" id="KW-0812">Transmembrane</keyword>
<name>A0A420YD31_9PEZI</name>
<comment type="caution">
    <text evidence="8">The sequence shown here is derived from an EMBL/GenBank/DDBJ whole genome shotgun (WGS) entry which is preliminary data.</text>
</comment>
<feature type="compositionally biased region" description="Acidic residues" evidence="5">
    <location>
        <begin position="566"/>
        <end position="576"/>
    </location>
</feature>
<evidence type="ECO:0000313" key="9">
    <source>
        <dbReference type="Proteomes" id="UP000275385"/>
    </source>
</evidence>
<dbReference type="InterPro" id="IPR020846">
    <property type="entry name" value="MFS_dom"/>
</dbReference>
<evidence type="ECO:0000256" key="6">
    <source>
        <dbReference type="SAM" id="Phobius"/>
    </source>
</evidence>
<feature type="transmembrane region" description="Helical" evidence="6">
    <location>
        <begin position="329"/>
        <end position="352"/>
    </location>
</feature>
<dbReference type="Pfam" id="PF07690">
    <property type="entry name" value="MFS_1"/>
    <property type="match status" value="1"/>
</dbReference>
<dbReference type="PANTHER" id="PTHR23501">
    <property type="entry name" value="MAJOR FACILITATOR SUPERFAMILY"/>
    <property type="match status" value="1"/>
</dbReference>
<evidence type="ECO:0000256" key="3">
    <source>
        <dbReference type="ARBA" id="ARBA00022989"/>
    </source>
</evidence>
<evidence type="ECO:0000256" key="2">
    <source>
        <dbReference type="ARBA" id="ARBA00022692"/>
    </source>
</evidence>
<feature type="compositionally biased region" description="Polar residues" evidence="5">
    <location>
        <begin position="23"/>
        <end position="38"/>
    </location>
</feature>
<organism evidence="8 9">
    <name type="scientific">Coniochaeta pulveracea</name>
    <dbReference type="NCBI Taxonomy" id="177199"/>
    <lineage>
        <taxon>Eukaryota</taxon>
        <taxon>Fungi</taxon>
        <taxon>Dikarya</taxon>
        <taxon>Ascomycota</taxon>
        <taxon>Pezizomycotina</taxon>
        <taxon>Sordariomycetes</taxon>
        <taxon>Sordariomycetidae</taxon>
        <taxon>Coniochaetales</taxon>
        <taxon>Coniochaetaceae</taxon>
        <taxon>Coniochaeta</taxon>
    </lineage>
</organism>
<sequence>MTSSTATPPPVKSHQPDGDDFSTFATATENTPLIQSDTDTLRDGSVSPAESAGSDEDPVIGWKRAVCIILSMWALIFLQASNMSGMTMTQSTIAADLDSYAQAMWFTSSYLITTASMAPLVGRLAMIFSPGIMILVASFFFALGALICSLAKVFAVFITGRVISGVGGAGVLTLSMILVLQLTSKRRRGLFIGMVNAGFTIGLSCGAVVFGALLPSLGWRALFLAQSPLSILAGLGVYFSLPHLTVRGHDKTNTALSKLAKIDYLGAVTLTTTIVLFLYGLSSPKILILPIILSFASLALFLATEYLYTSDPIIPISVLQSRGVLLSCLGQLGFMAARWTVLFYAPVFVLAVRGYSPAVAGSVLIPTNAGFGLGGVIVGWLHVKRTGSFWSPSLVSLVFFIFTIFGLSFLSTAAVEPWLYVTTIFLNGFATGACLNYTLAHMLHLAAPETHFIATSLLATFRGFAGSFGTAIGGGAFGRTLRDVLTDGFTELDGGVLGEGRRVLITRLIGSPALVFEGGLSDAERAVAVGGYEVALKMLYRGAAAVCLLVLIVQAGTGWSAPVSKEEEDEIEEEIAEHDGRMEA</sequence>
<reference evidence="8 9" key="1">
    <citation type="submission" date="2018-08" db="EMBL/GenBank/DDBJ databases">
        <title>Draft genome of the lignicolous fungus Coniochaeta pulveracea.</title>
        <authorList>
            <person name="Borstlap C.J."/>
            <person name="De Witt R.N."/>
            <person name="Botha A."/>
            <person name="Volschenk H."/>
        </authorList>
    </citation>
    <scope>NUCLEOTIDE SEQUENCE [LARGE SCALE GENOMIC DNA]</scope>
    <source>
        <strain evidence="8 9">CAB683</strain>
    </source>
</reference>
<feature type="domain" description="Major facilitator superfamily (MFS) profile" evidence="7">
    <location>
        <begin position="68"/>
        <end position="525"/>
    </location>
</feature>
<dbReference type="Gene3D" id="1.20.1250.20">
    <property type="entry name" value="MFS general substrate transporter like domains"/>
    <property type="match status" value="2"/>
</dbReference>
<keyword evidence="4 6" id="KW-0472">Membrane</keyword>
<feature type="transmembrane region" description="Helical" evidence="6">
    <location>
        <begin position="163"/>
        <end position="183"/>
    </location>
</feature>
<keyword evidence="3 6" id="KW-1133">Transmembrane helix</keyword>
<feature type="region of interest" description="Disordered" evidence="5">
    <location>
        <begin position="1"/>
        <end position="56"/>
    </location>
</feature>
<feature type="transmembrane region" description="Helical" evidence="6">
    <location>
        <begin position="65"/>
        <end position="83"/>
    </location>
</feature>
<feature type="region of interest" description="Disordered" evidence="5">
    <location>
        <begin position="563"/>
        <end position="584"/>
    </location>
</feature>
<proteinExistence type="predicted"/>
<accession>A0A420YD31</accession>
<dbReference type="InterPro" id="IPR036259">
    <property type="entry name" value="MFS_trans_sf"/>
</dbReference>
<dbReference type="OrthoDB" id="4160219at2759"/>
<comment type="subcellular location">
    <subcellularLocation>
        <location evidence="1">Membrane</location>
        <topology evidence="1">Multi-pass membrane protein</topology>
    </subcellularLocation>
</comment>
<evidence type="ECO:0000256" key="1">
    <source>
        <dbReference type="ARBA" id="ARBA00004141"/>
    </source>
</evidence>
<feature type="transmembrane region" description="Helical" evidence="6">
    <location>
        <begin position="134"/>
        <end position="157"/>
    </location>
</feature>
<dbReference type="SUPFAM" id="SSF103473">
    <property type="entry name" value="MFS general substrate transporter"/>
    <property type="match status" value="1"/>
</dbReference>
<feature type="transmembrane region" description="Helical" evidence="6">
    <location>
        <begin position="418"/>
        <end position="439"/>
    </location>
</feature>
<feature type="transmembrane region" description="Helical" evidence="6">
    <location>
        <begin position="190"/>
        <end position="213"/>
    </location>
</feature>
<dbReference type="AlphaFoldDB" id="A0A420YD31"/>
<dbReference type="InterPro" id="IPR011701">
    <property type="entry name" value="MFS"/>
</dbReference>
<dbReference type="GO" id="GO:0000329">
    <property type="term" value="C:fungal-type vacuole membrane"/>
    <property type="evidence" value="ECO:0007669"/>
    <property type="project" value="TreeGrafter"/>
</dbReference>
<dbReference type="PROSITE" id="PS50850">
    <property type="entry name" value="MFS"/>
    <property type="match status" value="1"/>
</dbReference>
<feature type="transmembrane region" description="Helical" evidence="6">
    <location>
        <begin position="393"/>
        <end position="412"/>
    </location>
</feature>
<evidence type="ECO:0000256" key="4">
    <source>
        <dbReference type="ARBA" id="ARBA00023136"/>
    </source>
</evidence>
<evidence type="ECO:0000313" key="8">
    <source>
        <dbReference type="EMBL" id="RKU45717.1"/>
    </source>
</evidence>
<dbReference type="EMBL" id="QVQW01000019">
    <property type="protein sequence ID" value="RKU45717.1"/>
    <property type="molecule type" value="Genomic_DNA"/>
</dbReference>